<dbReference type="EMBL" id="VTPC01090141">
    <property type="protein sequence ID" value="KAF2884734.1"/>
    <property type="molecule type" value="Genomic_DNA"/>
</dbReference>
<sequence length="569" mass="65774">MSDKEVIKLVNNLSKTKKIYTDEQLLQLLEREMSDDEEGGEVSDEEDTHLDFELGGDQEIDEIPDEVEDELQEFVSAGWCDNNTTTALPFSGQQAFPGRDLLNGNEPVDYFNLFFTDQFLEMIVQESNDYAESIFMRAGVSEYSRITSWKPLTVGEMKVFLGLLFHMGTLKAVRMTDYWKQAPLFSLGFGAYMSRNRFFLIMRCMHFAKNASPEDPAPQDRLYKVRPLITHFNERVKLVYYPHKNLCIDESVMLWRGRLFFRVYIQNKRHKYGVKFYLLTEPNGFILRCIVYSGKSDVLAGVGHAEKIVNSLTEDFYDAGHSLFMDNYYNSVGLAERLLEKKTNCTGTLRKDRKENPKEVTTKKLKKGETTEKFSTSGVCVGKWMDKREVLMISTETSMQKSQTVTKRKTNVDKPNAVIIYNKNMGGIDVQDQLLSYYSCERKTLRWYKKVGVHIFMQMLQNSYLLYNKYSTKKSDLYDFRMSVIYALVGQPKKVVTSPKPSGSGIKRKASHELTQIEKKDKNGKVCRKKCYYCSQSKVRKDTIYECKICSGEPGFCPTCFSKFHKCNI</sequence>
<organism evidence="2 3">
    <name type="scientific">Ignelater luminosus</name>
    <name type="common">Cucubano</name>
    <name type="synonym">Pyrophorus luminosus</name>
    <dbReference type="NCBI Taxonomy" id="2038154"/>
    <lineage>
        <taxon>Eukaryota</taxon>
        <taxon>Metazoa</taxon>
        <taxon>Ecdysozoa</taxon>
        <taxon>Arthropoda</taxon>
        <taxon>Hexapoda</taxon>
        <taxon>Insecta</taxon>
        <taxon>Pterygota</taxon>
        <taxon>Neoptera</taxon>
        <taxon>Endopterygota</taxon>
        <taxon>Coleoptera</taxon>
        <taxon>Polyphaga</taxon>
        <taxon>Elateriformia</taxon>
        <taxon>Elateroidea</taxon>
        <taxon>Elateridae</taxon>
        <taxon>Agrypninae</taxon>
        <taxon>Pyrophorini</taxon>
        <taxon>Ignelater</taxon>
    </lineage>
</organism>
<keyword evidence="3" id="KW-1185">Reference proteome</keyword>
<dbReference type="PANTHER" id="PTHR46599">
    <property type="entry name" value="PIGGYBAC TRANSPOSABLE ELEMENT-DERIVED PROTEIN 4"/>
    <property type="match status" value="1"/>
</dbReference>
<dbReference type="PANTHER" id="PTHR46599:SF3">
    <property type="entry name" value="PIGGYBAC TRANSPOSABLE ELEMENT-DERIVED PROTEIN 4"/>
    <property type="match status" value="1"/>
</dbReference>
<reference evidence="2" key="1">
    <citation type="submission" date="2019-08" db="EMBL/GenBank/DDBJ databases">
        <title>The genome of the North American firefly Photinus pyralis.</title>
        <authorList>
            <consortium name="Photinus pyralis genome working group"/>
            <person name="Fallon T.R."/>
            <person name="Sander Lower S.E."/>
            <person name="Weng J.-K."/>
        </authorList>
    </citation>
    <scope>NUCLEOTIDE SEQUENCE</scope>
    <source>
        <strain evidence="2">TRF0915ILg1</strain>
        <tissue evidence="2">Whole body</tissue>
    </source>
</reference>
<gene>
    <name evidence="2" type="ORF">ILUMI_21460</name>
</gene>
<evidence type="ECO:0000259" key="1">
    <source>
        <dbReference type="Pfam" id="PF13843"/>
    </source>
</evidence>
<name>A0A8K0CEK0_IGNLU</name>
<dbReference type="Pfam" id="PF13843">
    <property type="entry name" value="DDE_Tnp_1_7"/>
    <property type="match status" value="1"/>
</dbReference>
<evidence type="ECO:0000313" key="2">
    <source>
        <dbReference type="EMBL" id="KAF2884734.1"/>
    </source>
</evidence>
<accession>A0A8K0CEK0</accession>
<dbReference type="OrthoDB" id="6740508at2759"/>
<feature type="domain" description="PiggyBac transposable element-derived protein" evidence="1">
    <location>
        <begin position="107"/>
        <end position="464"/>
    </location>
</feature>
<protein>
    <recommendedName>
        <fullName evidence="1">PiggyBac transposable element-derived protein domain-containing protein</fullName>
    </recommendedName>
</protein>
<proteinExistence type="predicted"/>
<dbReference type="InterPro" id="IPR029526">
    <property type="entry name" value="PGBD"/>
</dbReference>
<comment type="caution">
    <text evidence="2">The sequence shown here is derived from an EMBL/GenBank/DDBJ whole genome shotgun (WGS) entry which is preliminary data.</text>
</comment>
<dbReference type="Proteomes" id="UP000801492">
    <property type="component" value="Unassembled WGS sequence"/>
</dbReference>
<evidence type="ECO:0000313" key="3">
    <source>
        <dbReference type="Proteomes" id="UP000801492"/>
    </source>
</evidence>
<dbReference type="AlphaFoldDB" id="A0A8K0CEK0"/>